<name>A0ABX5Y6T6_9MICC</name>
<dbReference type="Proteomes" id="UP000320717">
    <property type="component" value="Chromosome"/>
</dbReference>
<gene>
    <name evidence="1" type="ORF">FQA45_01385</name>
</gene>
<keyword evidence="2" id="KW-1185">Reference proteome</keyword>
<accession>A0ABX5Y6T6</accession>
<sequence length="216" mass="25329">MNSKTFEVPENDLSIVQSSVAKDIRSEMNREVMRYIQRQRPEYVIFDFFGDTRFGAARLNDGTIVTRNEWKLCKTDFYRQNVDVEFFPGTDEYFNKWTSAAQLAVENIRHYSPETRIILHDVEFVTKYRTKNGEVRSFANSASLSGLNNWWSKLNAYFAEHFADDVICVRTPDLMSFEGHPWGVYGVHYELDYHAHFLNSLIRLALVDSRTSYANY</sequence>
<dbReference type="InterPro" id="IPR046237">
    <property type="entry name" value="DUF6270"/>
</dbReference>
<protein>
    <submittedName>
        <fullName evidence="1">Uncharacterized protein</fullName>
    </submittedName>
</protein>
<dbReference type="Pfam" id="PF19786">
    <property type="entry name" value="DUF6270"/>
    <property type="match status" value="1"/>
</dbReference>
<dbReference type="EMBL" id="CP042260">
    <property type="protein sequence ID" value="QDY65071.1"/>
    <property type="molecule type" value="Genomic_DNA"/>
</dbReference>
<evidence type="ECO:0000313" key="1">
    <source>
        <dbReference type="EMBL" id="QDY65071.1"/>
    </source>
</evidence>
<evidence type="ECO:0000313" key="2">
    <source>
        <dbReference type="Proteomes" id="UP000320717"/>
    </source>
</evidence>
<organism evidence="1 2">
    <name type="scientific">Glutamicibacter halophytocola</name>
    <dbReference type="NCBI Taxonomy" id="1933880"/>
    <lineage>
        <taxon>Bacteria</taxon>
        <taxon>Bacillati</taxon>
        <taxon>Actinomycetota</taxon>
        <taxon>Actinomycetes</taxon>
        <taxon>Micrococcales</taxon>
        <taxon>Micrococcaceae</taxon>
        <taxon>Glutamicibacter</taxon>
    </lineage>
</organism>
<proteinExistence type="predicted"/>
<reference evidence="1 2" key="1">
    <citation type="submission" date="2019-07" db="EMBL/GenBank/DDBJ databases">
        <title>Complete Genome Sequence of drought tolerant Plant Growth-Promoting Rhizobacterium Glutamicibacter halophytocola DR408.</title>
        <authorList>
            <person name="Nishu S.D."/>
            <person name="Lee T.K."/>
        </authorList>
    </citation>
    <scope>NUCLEOTIDE SEQUENCE [LARGE SCALE GENOMIC DNA]</scope>
    <source>
        <strain evidence="1 2">DR408</strain>
    </source>
</reference>